<dbReference type="OrthoDB" id="9803580at2"/>
<feature type="domain" description="Tetrahydrofolate dehydrogenase/cyclohydrolase NAD(P)-binding" evidence="13">
    <location>
        <begin position="138"/>
        <end position="278"/>
    </location>
</feature>
<comment type="pathway">
    <text evidence="1 11">One-carbon metabolism; tetrahydrofolate interconversion.</text>
</comment>
<dbReference type="Pfam" id="PF00763">
    <property type="entry name" value="THF_DHG_CYH"/>
    <property type="match status" value="1"/>
</dbReference>
<dbReference type="GO" id="GO:0004488">
    <property type="term" value="F:methylenetetrahydrofolate dehydrogenase (NADP+) activity"/>
    <property type="evidence" value="ECO:0007669"/>
    <property type="project" value="UniProtKB-UniRule"/>
</dbReference>
<evidence type="ECO:0000313" key="16">
    <source>
        <dbReference type="Proteomes" id="UP000255108"/>
    </source>
</evidence>
<sequence length="280" mass="29898">MIIDCLALAKKLNDYNLQAVKELNQRGIAPKLCEILATSNAGVLSYAETKKRQAAELGILYESFIFDHDSSIDTVLEKIRQLNRDENVHGIVIGLPVFAHLDSDLLLNEIAQYKDIDGLGSKNTSAIFANHEQSAIAPATPAAALYILESLSAISGKKVCILGRGRTVGRPLLEMLINRNATVTVCHSKTAAIDIEMAIAQSDIVMTAIGMAGTVKSEWFKAGQIVIDCGISFVDGKTSGDVNSAELSDLGVFVTPVPKGVGAVTNAMIFANLIKAVDLQ</sequence>
<name>A0A377Q4H2_9NEIS</name>
<dbReference type="SUPFAM" id="SSF51735">
    <property type="entry name" value="NAD(P)-binding Rossmann-fold domains"/>
    <property type="match status" value="1"/>
</dbReference>
<accession>A0A377Q4H2</accession>
<dbReference type="GO" id="GO:0000105">
    <property type="term" value="P:L-histidine biosynthetic process"/>
    <property type="evidence" value="ECO:0007669"/>
    <property type="project" value="UniProtKB-KW"/>
</dbReference>
<evidence type="ECO:0000256" key="10">
    <source>
        <dbReference type="ARBA" id="ARBA00023268"/>
    </source>
</evidence>
<comment type="similarity">
    <text evidence="11">Belongs to the tetrahydrofolate dehydrogenase/cyclohydrolase family.</text>
</comment>
<evidence type="ECO:0000313" key="17">
    <source>
        <dbReference type="Proteomes" id="UP000295794"/>
    </source>
</evidence>
<evidence type="ECO:0000256" key="1">
    <source>
        <dbReference type="ARBA" id="ARBA00004777"/>
    </source>
</evidence>
<dbReference type="GO" id="GO:0009086">
    <property type="term" value="P:methionine biosynthetic process"/>
    <property type="evidence" value="ECO:0007669"/>
    <property type="project" value="UniProtKB-KW"/>
</dbReference>
<dbReference type="EC" id="3.5.4.9" evidence="11"/>
<reference evidence="14 16" key="1">
    <citation type="submission" date="2018-06" db="EMBL/GenBank/DDBJ databases">
        <authorList>
            <consortium name="Pathogen Informatics"/>
            <person name="Doyle S."/>
        </authorList>
    </citation>
    <scope>NUCLEOTIDE SEQUENCE [LARGE SCALE GENOMIC DNA]</scope>
    <source>
        <strain evidence="14 16">NCTC11159</strain>
    </source>
</reference>
<reference evidence="15 17" key="2">
    <citation type="submission" date="2019-03" db="EMBL/GenBank/DDBJ databases">
        <title>Genomic Encyclopedia of Type Strains, Phase IV (KMG-IV): sequencing the most valuable type-strain genomes for metagenomic binning, comparative biology and taxonomic classification.</title>
        <authorList>
            <person name="Goeker M."/>
        </authorList>
    </citation>
    <scope>NUCLEOTIDE SEQUENCE [LARGE SCALE GENOMIC DNA]</scope>
    <source>
        <strain evidence="15 17">DSM 3764</strain>
    </source>
</reference>
<organism evidence="14 16">
    <name type="scientific">Iodobacter fluviatilis</name>
    <dbReference type="NCBI Taxonomy" id="537"/>
    <lineage>
        <taxon>Bacteria</taxon>
        <taxon>Pseudomonadati</taxon>
        <taxon>Pseudomonadota</taxon>
        <taxon>Betaproteobacteria</taxon>
        <taxon>Neisseriales</taxon>
        <taxon>Chitinibacteraceae</taxon>
        <taxon>Iodobacter</taxon>
    </lineage>
</organism>
<dbReference type="InterPro" id="IPR036291">
    <property type="entry name" value="NAD(P)-bd_dom_sf"/>
</dbReference>
<feature type="binding site" evidence="11">
    <location>
        <begin position="163"/>
        <end position="165"/>
    </location>
    <ligand>
        <name>NADP(+)</name>
        <dbReference type="ChEBI" id="CHEBI:58349"/>
    </ligand>
</feature>
<dbReference type="GO" id="GO:0006164">
    <property type="term" value="P:purine nucleotide biosynthetic process"/>
    <property type="evidence" value="ECO:0007669"/>
    <property type="project" value="UniProtKB-KW"/>
</dbReference>
<evidence type="ECO:0000256" key="9">
    <source>
        <dbReference type="ARBA" id="ARBA00023167"/>
    </source>
</evidence>
<dbReference type="GO" id="GO:0004477">
    <property type="term" value="F:methenyltetrahydrofolate cyclohydrolase activity"/>
    <property type="evidence" value="ECO:0007669"/>
    <property type="project" value="UniProtKB-UniRule"/>
</dbReference>
<dbReference type="EMBL" id="SMBT01000001">
    <property type="protein sequence ID" value="TCU90628.1"/>
    <property type="molecule type" value="Genomic_DNA"/>
</dbReference>
<evidence type="ECO:0000256" key="8">
    <source>
        <dbReference type="ARBA" id="ARBA00023102"/>
    </source>
</evidence>
<dbReference type="Gene3D" id="3.40.50.720">
    <property type="entry name" value="NAD(P)-binding Rossmann-like Domain"/>
    <property type="match status" value="1"/>
</dbReference>
<dbReference type="UniPathway" id="UPA00193"/>
<keyword evidence="4 11" id="KW-0658">Purine biosynthesis</keyword>
<proteinExistence type="inferred from homology"/>
<dbReference type="Pfam" id="PF02882">
    <property type="entry name" value="THF_DHG_CYH_C"/>
    <property type="match status" value="1"/>
</dbReference>
<dbReference type="RefSeq" id="WP_115226082.1">
    <property type="nucleotide sequence ID" value="NZ_CAWOLO010000001.1"/>
</dbReference>
<dbReference type="SUPFAM" id="SSF53223">
    <property type="entry name" value="Aminoacid dehydrogenase-like, N-terminal domain"/>
    <property type="match status" value="1"/>
</dbReference>
<dbReference type="AlphaFoldDB" id="A0A377Q4H2"/>
<keyword evidence="2 11" id="KW-0554">One-carbon metabolism</keyword>
<dbReference type="InterPro" id="IPR046346">
    <property type="entry name" value="Aminoacid_DH-like_N_sf"/>
</dbReference>
<dbReference type="EMBL" id="UGHR01000001">
    <property type="protein sequence ID" value="STQ89655.1"/>
    <property type="molecule type" value="Genomic_DNA"/>
</dbReference>
<dbReference type="PANTHER" id="PTHR48099">
    <property type="entry name" value="C-1-TETRAHYDROFOLATE SYNTHASE, CYTOPLASMIC-RELATED"/>
    <property type="match status" value="1"/>
</dbReference>
<protein>
    <recommendedName>
        <fullName evidence="11">Bifunctional protein FolD</fullName>
    </recommendedName>
    <domain>
        <recommendedName>
            <fullName evidence="11">Methylenetetrahydrofolate dehydrogenase</fullName>
            <ecNumber evidence="11">1.5.1.5</ecNumber>
        </recommendedName>
    </domain>
    <domain>
        <recommendedName>
            <fullName evidence="11">Methenyltetrahydrofolate cyclohydrolase</fullName>
            <ecNumber evidence="11">3.5.4.9</ecNumber>
        </recommendedName>
    </domain>
</protein>
<comment type="caution">
    <text evidence="11">Lacks conserved residue(s) required for the propagation of feature annotation.</text>
</comment>
<dbReference type="InterPro" id="IPR000672">
    <property type="entry name" value="THF_DH/CycHdrlase"/>
</dbReference>
<evidence type="ECO:0000256" key="2">
    <source>
        <dbReference type="ARBA" id="ARBA00022563"/>
    </source>
</evidence>
<evidence type="ECO:0000256" key="7">
    <source>
        <dbReference type="ARBA" id="ARBA00023002"/>
    </source>
</evidence>
<dbReference type="EC" id="1.5.1.5" evidence="11"/>
<feature type="binding site" evidence="11">
    <location>
        <position position="231"/>
    </location>
    <ligand>
        <name>NADP(+)</name>
        <dbReference type="ChEBI" id="CHEBI:58349"/>
    </ligand>
</feature>
<keyword evidence="6 11" id="KW-0521">NADP</keyword>
<evidence type="ECO:0000256" key="11">
    <source>
        <dbReference type="HAMAP-Rule" id="MF_01576"/>
    </source>
</evidence>
<evidence type="ECO:0000256" key="6">
    <source>
        <dbReference type="ARBA" id="ARBA00022857"/>
    </source>
</evidence>
<evidence type="ECO:0000256" key="3">
    <source>
        <dbReference type="ARBA" id="ARBA00022605"/>
    </source>
</evidence>
<keyword evidence="17" id="KW-1185">Reference proteome</keyword>
<evidence type="ECO:0000259" key="12">
    <source>
        <dbReference type="Pfam" id="PF00763"/>
    </source>
</evidence>
<evidence type="ECO:0000259" key="13">
    <source>
        <dbReference type="Pfam" id="PF02882"/>
    </source>
</evidence>
<gene>
    <name evidence="14" type="primary">folD_1</name>
    <name evidence="11" type="synonym">folD</name>
    <name evidence="15" type="ORF">EV682_101670</name>
    <name evidence="14" type="ORF">NCTC11159_00687</name>
</gene>
<keyword evidence="10 11" id="KW-0511">Multifunctional enzyme</keyword>
<dbReference type="Proteomes" id="UP000295794">
    <property type="component" value="Unassembled WGS sequence"/>
</dbReference>
<evidence type="ECO:0000256" key="4">
    <source>
        <dbReference type="ARBA" id="ARBA00022755"/>
    </source>
</evidence>
<keyword evidence="3 11" id="KW-0028">Amino-acid biosynthesis</keyword>
<dbReference type="HAMAP" id="MF_01576">
    <property type="entry name" value="THF_DHG_CYH"/>
    <property type="match status" value="1"/>
</dbReference>
<evidence type="ECO:0000313" key="14">
    <source>
        <dbReference type="EMBL" id="STQ89655.1"/>
    </source>
</evidence>
<evidence type="ECO:0000256" key="5">
    <source>
        <dbReference type="ARBA" id="ARBA00022801"/>
    </source>
</evidence>
<comment type="function">
    <text evidence="11">Catalyzes the oxidation of 5,10-methylenetetrahydrofolate to 5,10-methenyltetrahydrofolate and then the hydrolysis of 5,10-methenyltetrahydrofolate to 10-formyltetrahydrofolate.</text>
</comment>
<keyword evidence="7 11" id="KW-0560">Oxidoreductase</keyword>
<keyword evidence="9 11" id="KW-0486">Methionine biosynthesis</keyword>
<dbReference type="PRINTS" id="PR00085">
    <property type="entry name" value="THFDHDRGNASE"/>
</dbReference>
<dbReference type="Gene3D" id="3.40.50.10860">
    <property type="entry name" value="Leucine Dehydrogenase, chain A, domain 1"/>
    <property type="match status" value="1"/>
</dbReference>
<dbReference type="InterPro" id="IPR020631">
    <property type="entry name" value="THF_DH/CycHdrlase_NAD-bd_dom"/>
</dbReference>
<dbReference type="GO" id="GO:0005829">
    <property type="term" value="C:cytosol"/>
    <property type="evidence" value="ECO:0007669"/>
    <property type="project" value="TreeGrafter"/>
</dbReference>
<comment type="catalytic activity">
    <reaction evidence="11">
        <text>(6R)-5,10-methenyltetrahydrofolate + H2O = (6R)-10-formyltetrahydrofolate + H(+)</text>
        <dbReference type="Rhea" id="RHEA:23700"/>
        <dbReference type="ChEBI" id="CHEBI:15377"/>
        <dbReference type="ChEBI" id="CHEBI:15378"/>
        <dbReference type="ChEBI" id="CHEBI:57455"/>
        <dbReference type="ChEBI" id="CHEBI:195366"/>
        <dbReference type="EC" id="3.5.4.9"/>
    </reaction>
</comment>
<keyword evidence="8 11" id="KW-0368">Histidine biosynthesis</keyword>
<evidence type="ECO:0000313" key="15">
    <source>
        <dbReference type="EMBL" id="TCU90628.1"/>
    </source>
</evidence>
<dbReference type="PANTHER" id="PTHR48099:SF5">
    <property type="entry name" value="C-1-TETRAHYDROFOLATE SYNTHASE, CYTOPLASMIC"/>
    <property type="match status" value="1"/>
</dbReference>
<feature type="domain" description="Tetrahydrofolate dehydrogenase/cyclohydrolase catalytic" evidence="12">
    <location>
        <begin position="3"/>
        <end position="117"/>
    </location>
</feature>
<keyword evidence="5 11" id="KW-0378">Hydrolase</keyword>
<dbReference type="GO" id="GO:0035999">
    <property type="term" value="P:tetrahydrofolate interconversion"/>
    <property type="evidence" value="ECO:0007669"/>
    <property type="project" value="UniProtKB-UniRule"/>
</dbReference>
<dbReference type="Proteomes" id="UP000255108">
    <property type="component" value="Unassembled WGS sequence"/>
</dbReference>
<comment type="catalytic activity">
    <reaction evidence="11">
        <text>(6R)-5,10-methylene-5,6,7,8-tetrahydrofolate + NADP(+) = (6R)-5,10-methenyltetrahydrofolate + NADPH</text>
        <dbReference type="Rhea" id="RHEA:22812"/>
        <dbReference type="ChEBI" id="CHEBI:15636"/>
        <dbReference type="ChEBI" id="CHEBI:57455"/>
        <dbReference type="ChEBI" id="CHEBI:57783"/>
        <dbReference type="ChEBI" id="CHEBI:58349"/>
        <dbReference type="EC" id="1.5.1.5"/>
    </reaction>
</comment>
<dbReference type="InterPro" id="IPR020630">
    <property type="entry name" value="THF_DH/CycHdrlase_cat_dom"/>
</dbReference>
<comment type="subunit">
    <text evidence="11">Homodimer.</text>
</comment>